<dbReference type="EMBL" id="JAJSOF020000016">
    <property type="protein sequence ID" value="KAJ4440760.1"/>
    <property type="molecule type" value="Genomic_DNA"/>
</dbReference>
<reference evidence="2 3" key="1">
    <citation type="journal article" date="2022" name="Allergy">
        <title>Genome assembly and annotation of Periplaneta americana reveal a comprehensive cockroach allergen profile.</title>
        <authorList>
            <person name="Wang L."/>
            <person name="Xiong Q."/>
            <person name="Saelim N."/>
            <person name="Wang L."/>
            <person name="Nong W."/>
            <person name="Wan A.T."/>
            <person name="Shi M."/>
            <person name="Liu X."/>
            <person name="Cao Q."/>
            <person name="Hui J.H.L."/>
            <person name="Sookrung N."/>
            <person name="Leung T.F."/>
            <person name="Tungtrongchitr A."/>
            <person name="Tsui S.K.W."/>
        </authorList>
    </citation>
    <scope>NUCLEOTIDE SEQUENCE [LARGE SCALE GENOMIC DNA]</scope>
    <source>
        <strain evidence="2">PWHHKU_190912</strain>
    </source>
</reference>
<dbReference type="PANTHER" id="PTHR10046">
    <property type="entry name" value="ATP DEPENDENT LON PROTEASE FAMILY MEMBER"/>
    <property type="match status" value="1"/>
</dbReference>
<dbReference type="Gene3D" id="1.10.8.60">
    <property type="match status" value="1"/>
</dbReference>
<dbReference type="InterPro" id="IPR003959">
    <property type="entry name" value="ATPase_AAA_core"/>
</dbReference>
<evidence type="ECO:0000259" key="1">
    <source>
        <dbReference type="SMART" id="SM00382"/>
    </source>
</evidence>
<accession>A0ABQ8T509</accession>
<name>A0ABQ8T509_PERAM</name>
<dbReference type="Proteomes" id="UP001148838">
    <property type="component" value="Unassembled WGS sequence"/>
</dbReference>
<dbReference type="InterPro" id="IPR027417">
    <property type="entry name" value="P-loop_NTPase"/>
</dbReference>
<dbReference type="InterPro" id="IPR027065">
    <property type="entry name" value="Lon_Prtase"/>
</dbReference>
<dbReference type="InterPro" id="IPR003593">
    <property type="entry name" value="AAA+_ATPase"/>
</dbReference>
<dbReference type="SMART" id="SM00382">
    <property type="entry name" value="AAA"/>
    <property type="match status" value="1"/>
</dbReference>
<dbReference type="Gene3D" id="3.40.50.300">
    <property type="entry name" value="P-loop containing nucleotide triphosphate hydrolases"/>
    <property type="match status" value="1"/>
</dbReference>
<dbReference type="SUPFAM" id="SSF52540">
    <property type="entry name" value="P-loop containing nucleoside triphosphate hydrolases"/>
    <property type="match status" value="1"/>
</dbReference>
<organism evidence="2 3">
    <name type="scientific">Periplaneta americana</name>
    <name type="common">American cockroach</name>
    <name type="synonym">Blatta americana</name>
    <dbReference type="NCBI Taxonomy" id="6978"/>
    <lineage>
        <taxon>Eukaryota</taxon>
        <taxon>Metazoa</taxon>
        <taxon>Ecdysozoa</taxon>
        <taxon>Arthropoda</taxon>
        <taxon>Hexapoda</taxon>
        <taxon>Insecta</taxon>
        <taxon>Pterygota</taxon>
        <taxon>Neoptera</taxon>
        <taxon>Polyneoptera</taxon>
        <taxon>Dictyoptera</taxon>
        <taxon>Blattodea</taxon>
        <taxon>Blattoidea</taxon>
        <taxon>Blattidae</taxon>
        <taxon>Blattinae</taxon>
        <taxon>Periplaneta</taxon>
    </lineage>
</organism>
<dbReference type="InterPro" id="IPR001270">
    <property type="entry name" value="ClpA/B"/>
</dbReference>
<feature type="domain" description="AAA+ ATPase" evidence="1">
    <location>
        <begin position="2"/>
        <end position="149"/>
    </location>
</feature>
<evidence type="ECO:0000313" key="3">
    <source>
        <dbReference type="Proteomes" id="UP001148838"/>
    </source>
</evidence>
<keyword evidence="3" id="KW-1185">Reference proteome</keyword>
<sequence length="176" mass="19553">MRSPILCFYGPPGVGKTSLGRSIATALKRKYVRISLGGLHDESEIRGHRRTYIGAMPGRLLQSIRKVGTSNPVFVLDEIDKMGLGANGDPSSAMLEVLDPEQNTSFYDNFLEMGYDLSKVLFIATANSLSNIQPALIDRMEVIEMNGYTVEEKTKIVKKHILPKQLKENGLKKNQI</sequence>
<proteinExistence type="predicted"/>
<comment type="caution">
    <text evidence="2">The sequence shown here is derived from an EMBL/GenBank/DDBJ whole genome shotgun (WGS) entry which is preliminary data.</text>
</comment>
<dbReference type="CDD" id="cd19500">
    <property type="entry name" value="RecA-like_Lon"/>
    <property type="match status" value="1"/>
</dbReference>
<protein>
    <recommendedName>
        <fullName evidence="1">AAA+ ATPase domain-containing protein</fullName>
    </recommendedName>
</protein>
<dbReference type="Pfam" id="PF00004">
    <property type="entry name" value="AAA"/>
    <property type="match status" value="1"/>
</dbReference>
<evidence type="ECO:0000313" key="2">
    <source>
        <dbReference type="EMBL" id="KAJ4440760.1"/>
    </source>
</evidence>
<dbReference type="PRINTS" id="PR00300">
    <property type="entry name" value="CLPPROTEASEA"/>
</dbReference>
<gene>
    <name evidence="2" type="ORF">ANN_28130</name>
</gene>